<dbReference type="Proteomes" id="UP000466632">
    <property type="component" value="Chromosome"/>
</dbReference>
<gene>
    <name evidence="2" type="ORF">MSEO_20030</name>
</gene>
<reference evidence="2 3" key="1">
    <citation type="journal article" date="2019" name="Emerg. Microbes Infect.">
        <title>Comprehensive subspecies identification of 175 nontuberculous mycobacteria species based on 7547 genomic profiles.</title>
        <authorList>
            <person name="Matsumoto Y."/>
            <person name="Kinjo T."/>
            <person name="Motooka D."/>
            <person name="Nabeya D."/>
            <person name="Jung N."/>
            <person name="Uechi K."/>
            <person name="Horii T."/>
            <person name="Iida T."/>
            <person name="Fujita J."/>
            <person name="Nakamura S."/>
        </authorList>
    </citation>
    <scope>NUCLEOTIDE SEQUENCE [LARGE SCALE GENOMIC DNA]</scope>
    <source>
        <strain evidence="2 3">JCM 16018</strain>
    </source>
</reference>
<dbReference type="EMBL" id="AP022582">
    <property type="protein sequence ID" value="BBY01504.1"/>
    <property type="molecule type" value="Genomic_DNA"/>
</dbReference>
<dbReference type="InterPro" id="IPR035901">
    <property type="entry name" value="GIY-YIG_endonuc_sf"/>
</dbReference>
<dbReference type="KEGG" id="mseo:MSEO_20030"/>
<evidence type="ECO:0000256" key="1">
    <source>
        <dbReference type="SAM" id="MobiDB-lite"/>
    </source>
</evidence>
<dbReference type="Gene3D" id="3.40.1440.10">
    <property type="entry name" value="GIY-YIG endonuclease"/>
    <property type="match status" value="1"/>
</dbReference>
<keyword evidence="3" id="KW-1185">Reference proteome</keyword>
<dbReference type="REBASE" id="374378">
    <property type="entry name" value="Mse16018ORF20050P"/>
</dbReference>
<protein>
    <recommendedName>
        <fullName evidence="4">GIY-YIG domain-containing protein</fullName>
    </recommendedName>
</protein>
<feature type="compositionally biased region" description="Acidic residues" evidence="1">
    <location>
        <begin position="294"/>
        <end position="307"/>
    </location>
</feature>
<evidence type="ECO:0000313" key="2">
    <source>
        <dbReference type="EMBL" id="BBY01504.1"/>
    </source>
</evidence>
<sequence>MEIGLDAASLMTVAPAPTPVPKPDDDFKLSITRALADQLHSALARLTPAPLSVEELGRLQQRGGVYVLFVDGSRVYVGKADTSLPARLTQHMRKLSGRVGPFARGAVTFVCLYVDEDLEASAPEKLLIKAYIGEGGVPWNNNGFGNKDPGRNRDNTTVKANHFDAQYPINLNFPVALDPAVVGDSNALDCITDLKKRLPYLLRFERGHTHELHAAGLIAPAIELPVRQWMALVVDALPGWLATALPGYVILYKEQNPDRYHSAIAYWRMEPDGVVVERAGQAQQAPAGVIDEGSGGDETVDTSQDDP</sequence>
<dbReference type="AlphaFoldDB" id="A0A7I7NZ39"/>
<organism evidence="2 3">
    <name type="scientific">Mycobacterium seoulense</name>
    <dbReference type="NCBI Taxonomy" id="386911"/>
    <lineage>
        <taxon>Bacteria</taxon>
        <taxon>Bacillati</taxon>
        <taxon>Actinomycetota</taxon>
        <taxon>Actinomycetes</taxon>
        <taxon>Mycobacteriales</taxon>
        <taxon>Mycobacteriaceae</taxon>
        <taxon>Mycobacterium</taxon>
    </lineage>
</organism>
<evidence type="ECO:0000313" key="3">
    <source>
        <dbReference type="Proteomes" id="UP000466632"/>
    </source>
</evidence>
<proteinExistence type="predicted"/>
<evidence type="ECO:0008006" key="4">
    <source>
        <dbReference type="Google" id="ProtNLM"/>
    </source>
</evidence>
<feature type="region of interest" description="Disordered" evidence="1">
    <location>
        <begin position="280"/>
        <end position="307"/>
    </location>
</feature>
<accession>A0A7I7NZ39</accession>
<name>A0A7I7NZ39_9MYCO</name>